<dbReference type="EMBL" id="BLXT01004061">
    <property type="protein sequence ID" value="GFO09114.1"/>
    <property type="molecule type" value="Genomic_DNA"/>
</dbReference>
<protein>
    <submittedName>
        <fullName evidence="2">PiggyBac transposable element-derived protein 4-like</fullName>
    </submittedName>
</protein>
<keyword evidence="3" id="KW-1185">Reference proteome</keyword>
<dbReference type="PANTHER" id="PTHR46599">
    <property type="entry name" value="PIGGYBAC TRANSPOSABLE ELEMENT-DERIVED PROTEIN 4"/>
    <property type="match status" value="1"/>
</dbReference>
<evidence type="ECO:0000259" key="1">
    <source>
        <dbReference type="Pfam" id="PF13843"/>
    </source>
</evidence>
<dbReference type="Proteomes" id="UP000735302">
    <property type="component" value="Unassembled WGS sequence"/>
</dbReference>
<organism evidence="2 3">
    <name type="scientific">Plakobranchus ocellatus</name>
    <dbReference type="NCBI Taxonomy" id="259542"/>
    <lineage>
        <taxon>Eukaryota</taxon>
        <taxon>Metazoa</taxon>
        <taxon>Spiralia</taxon>
        <taxon>Lophotrochozoa</taxon>
        <taxon>Mollusca</taxon>
        <taxon>Gastropoda</taxon>
        <taxon>Heterobranchia</taxon>
        <taxon>Euthyneura</taxon>
        <taxon>Panpulmonata</taxon>
        <taxon>Sacoglossa</taxon>
        <taxon>Placobranchoidea</taxon>
        <taxon>Plakobranchidae</taxon>
        <taxon>Plakobranchus</taxon>
    </lineage>
</organism>
<dbReference type="InterPro" id="IPR029526">
    <property type="entry name" value="PGBD"/>
</dbReference>
<feature type="domain" description="PiggyBac transposable element-derived protein" evidence="1">
    <location>
        <begin position="87"/>
        <end position="226"/>
    </location>
</feature>
<evidence type="ECO:0000313" key="2">
    <source>
        <dbReference type="EMBL" id="GFO09114.1"/>
    </source>
</evidence>
<dbReference type="Pfam" id="PF13843">
    <property type="entry name" value="DDE_Tnp_1_7"/>
    <property type="match status" value="1"/>
</dbReference>
<comment type="caution">
    <text evidence="2">The sequence shown here is derived from an EMBL/GenBank/DDBJ whole genome shotgun (WGS) entry which is preliminary data.</text>
</comment>
<accession>A0AAV4AS23</accession>
<dbReference type="AlphaFoldDB" id="A0AAV4AS23"/>
<evidence type="ECO:0000313" key="3">
    <source>
        <dbReference type="Proteomes" id="UP000735302"/>
    </source>
</evidence>
<proteinExistence type="predicted"/>
<name>A0AAV4AS23_9GAST</name>
<gene>
    <name evidence="2" type="ORF">PoB_003561900</name>
</gene>
<sequence>MTCRNQKDHHNMINCSKSDPFMATSTLDHQATNRNLQKHDAFLWQSRVYAILTFKTHKIRAQTLFLLWISKWLSPKNAFLHGKDTSNTAYMDSFFSTPGLFKDLLQNQTITCGTINKNRKGLRKDLTDKSLMLLYKKKKGVFATCYCNKKDIMLMSTSHTAMTVRTGKRNRHTDEPEEKPEIALGYNKYMEGVDQVDLCLALYSFNQKTLKWWKHAATHLIHLARVQAHILYKKNNNRGNRNTKSLYEFTLCPPTFPTGKCGREKRPISLTT</sequence>
<dbReference type="PANTHER" id="PTHR46599:SF3">
    <property type="entry name" value="PIGGYBAC TRANSPOSABLE ELEMENT-DERIVED PROTEIN 4"/>
    <property type="match status" value="1"/>
</dbReference>
<reference evidence="2 3" key="1">
    <citation type="journal article" date="2021" name="Elife">
        <title>Chloroplast acquisition without the gene transfer in kleptoplastic sea slugs, Plakobranchus ocellatus.</title>
        <authorList>
            <person name="Maeda T."/>
            <person name="Takahashi S."/>
            <person name="Yoshida T."/>
            <person name="Shimamura S."/>
            <person name="Takaki Y."/>
            <person name="Nagai Y."/>
            <person name="Toyoda A."/>
            <person name="Suzuki Y."/>
            <person name="Arimoto A."/>
            <person name="Ishii H."/>
            <person name="Satoh N."/>
            <person name="Nishiyama T."/>
            <person name="Hasebe M."/>
            <person name="Maruyama T."/>
            <person name="Minagawa J."/>
            <person name="Obokata J."/>
            <person name="Shigenobu S."/>
        </authorList>
    </citation>
    <scope>NUCLEOTIDE SEQUENCE [LARGE SCALE GENOMIC DNA]</scope>
</reference>